<dbReference type="EMBL" id="PVTM01000005">
    <property type="protein sequence ID" value="PRY71974.1"/>
    <property type="molecule type" value="Genomic_DNA"/>
</dbReference>
<reference evidence="1 2" key="1">
    <citation type="submission" date="2018-03" db="EMBL/GenBank/DDBJ databases">
        <title>Comparative analysis of microorganisms from saline springs in Andes Mountain Range, Colombia.</title>
        <authorList>
            <person name="Rubin E."/>
        </authorList>
    </citation>
    <scope>NUCLEOTIDE SEQUENCE [LARGE SCALE GENOMIC DNA]</scope>
    <source>
        <strain evidence="1 2">USBA 854</strain>
    </source>
</reference>
<sequence length="119" mass="12411">MSNGPYGQIACRCGAVTLLVCGSPLGRGQDAGDEPVTFWPLEAIQVGGGADELDISPDGRGGNAWGCRRCDECLLNAHDEAGVAVLAGDLEETDDLSMALTLSQRLCLEELGYRVVAGE</sequence>
<accession>A0A2T0VNP8</accession>
<dbReference type="RefSeq" id="WP_106230385.1">
    <property type="nucleotide sequence ID" value="NZ_PVTM01000005.1"/>
</dbReference>
<dbReference type="AlphaFoldDB" id="A0A2T0VNP8"/>
<organism evidence="1 2">
    <name type="scientific">Halomonas ventosae</name>
    <dbReference type="NCBI Taxonomy" id="229007"/>
    <lineage>
        <taxon>Bacteria</taxon>
        <taxon>Pseudomonadati</taxon>
        <taxon>Pseudomonadota</taxon>
        <taxon>Gammaproteobacteria</taxon>
        <taxon>Oceanospirillales</taxon>
        <taxon>Halomonadaceae</taxon>
        <taxon>Halomonas</taxon>
    </lineage>
</organism>
<name>A0A2T0VNP8_9GAMM</name>
<dbReference type="Proteomes" id="UP000239896">
    <property type="component" value="Unassembled WGS sequence"/>
</dbReference>
<gene>
    <name evidence="1" type="ORF">BCL64_105116</name>
</gene>
<proteinExistence type="predicted"/>
<protein>
    <submittedName>
        <fullName evidence="1">Uncharacterized protein</fullName>
    </submittedName>
</protein>
<evidence type="ECO:0000313" key="1">
    <source>
        <dbReference type="EMBL" id="PRY71974.1"/>
    </source>
</evidence>
<keyword evidence="2" id="KW-1185">Reference proteome</keyword>
<comment type="caution">
    <text evidence="1">The sequence shown here is derived from an EMBL/GenBank/DDBJ whole genome shotgun (WGS) entry which is preliminary data.</text>
</comment>
<evidence type="ECO:0000313" key="2">
    <source>
        <dbReference type="Proteomes" id="UP000239896"/>
    </source>
</evidence>